<dbReference type="EMBL" id="AGYV01000016">
    <property type="protein sequence ID" value="ENY83474.1"/>
    <property type="molecule type" value="Genomic_DNA"/>
</dbReference>
<proteinExistence type="predicted"/>
<dbReference type="AlphaFoldDB" id="N9UZ08"/>
<accession>N9UZ08</accession>
<keyword evidence="2" id="KW-1185">Reference proteome</keyword>
<reference evidence="1 2" key="1">
    <citation type="submission" date="2013-01" db="EMBL/GenBank/DDBJ databases">
        <title>The Genome Sequence of Clostridium innocuum 2959.</title>
        <authorList>
            <consortium name="The Broad Institute Genome Sequencing Platform"/>
            <person name="Earl A."/>
            <person name="Ward D."/>
            <person name="Feldgarden M."/>
            <person name="Gevers D."/>
            <person name="Courvalin P."/>
            <person name="Lambert T."/>
            <person name="Walker B."/>
            <person name="Young S.K."/>
            <person name="Zeng Q."/>
            <person name="Gargeya S."/>
            <person name="Fitzgerald M."/>
            <person name="Haas B."/>
            <person name="Abouelleil A."/>
            <person name="Alvarado L."/>
            <person name="Arachchi H.M."/>
            <person name="Berlin A.M."/>
            <person name="Chapman S.B."/>
            <person name="Dewar J."/>
            <person name="Goldberg J."/>
            <person name="Griggs A."/>
            <person name="Gujja S."/>
            <person name="Hansen M."/>
            <person name="Howarth C."/>
            <person name="Imamovic A."/>
            <person name="Larimer J."/>
            <person name="McCowan C."/>
            <person name="Murphy C."/>
            <person name="Neiman D."/>
            <person name="Pearson M."/>
            <person name="Priest M."/>
            <person name="Roberts A."/>
            <person name="Saif S."/>
            <person name="Shea T."/>
            <person name="Sisk P."/>
            <person name="Sykes S."/>
            <person name="Wortman J."/>
            <person name="Nusbaum C."/>
            <person name="Birren B."/>
        </authorList>
    </citation>
    <scope>NUCLEOTIDE SEQUENCE [LARGE SCALE GENOMIC DNA]</scope>
    <source>
        <strain evidence="1 2">2959</strain>
    </source>
</reference>
<gene>
    <name evidence="1" type="ORF">HMPREF1094_04701</name>
</gene>
<dbReference type="HOGENOM" id="CLU_3134114_0_0_9"/>
<comment type="caution">
    <text evidence="1">The sequence shown here is derived from an EMBL/GenBank/DDBJ whole genome shotgun (WGS) entry which is preliminary data.</text>
</comment>
<organism evidence="1 2">
    <name type="scientific">[Clostridium] innocuum 2959</name>
    <dbReference type="NCBI Taxonomy" id="999413"/>
    <lineage>
        <taxon>Bacteria</taxon>
        <taxon>Bacillati</taxon>
        <taxon>Bacillota</taxon>
        <taxon>Clostridia</taxon>
        <taxon>Eubacteriales</taxon>
        <taxon>Clostridiaceae</taxon>
        <taxon>Clostridium</taxon>
    </lineage>
</organism>
<sequence>MPPHYYSTNSLKMAEHKRIGTRWVTHRNDGNHVHSCTDFSNQGTEKEVT</sequence>
<evidence type="ECO:0000313" key="2">
    <source>
        <dbReference type="Proteomes" id="UP000013051"/>
    </source>
</evidence>
<dbReference type="Proteomes" id="UP000013051">
    <property type="component" value="Unassembled WGS sequence"/>
</dbReference>
<protein>
    <submittedName>
        <fullName evidence="1">Uncharacterized protein</fullName>
    </submittedName>
</protein>
<evidence type="ECO:0000313" key="1">
    <source>
        <dbReference type="EMBL" id="ENY83474.1"/>
    </source>
</evidence>
<name>N9UZ08_CLOIN</name>